<evidence type="ECO:0000256" key="4">
    <source>
        <dbReference type="ARBA" id="ARBA00022490"/>
    </source>
</evidence>
<keyword evidence="7" id="KW-0788">Thiol protease</keyword>
<evidence type="ECO:0000256" key="9">
    <source>
        <dbReference type="ARBA" id="ARBA00023006"/>
    </source>
</evidence>
<keyword evidence="8 11" id="KW-0653">Protein transport</keyword>
<evidence type="ECO:0000256" key="6">
    <source>
        <dbReference type="ARBA" id="ARBA00022801"/>
    </source>
</evidence>
<dbReference type="SUPFAM" id="SSF54001">
    <property type="entry name" value="Cysteine proteinases"/>
    <property type="match status" value="1"/>
</dbReference>
<dbReference type="PANTHER" id="PTHR22624:SF49">
    <property type="entry name" value="CYSTEINE PROTEASE"/>
    <property type="match status" value="1"/>
</dbReference>
<dbReference type="GO" id="GO:0015031">
    <property type="term" value="P:protein transport"/>
    <property type="evidence" value="ECO:0007669"/>
    <property type="project" value="UniProtKB-KW"/>
</dbReference>
<comment type="function">
    <text evidence="11">Cysteine protease that plays a key role in autophagy by mediating both proteolytic activation and delipidation of ATG8 family proteins.</text>
</comment>
<evidence type="ECO:0000256" key="5">
    <source>
        <dbReference type="ARBA" id="ARBA00022670"/>
    </source>
</evidence>
<keyword evidence="14" id="KW-1185">Reference proteome</keyword>
<dbReference type="GO" id="GO:0035973">
    <property type="term" value="P:aggrephagy"/>
    <property type="evidence" value="ECO:0007669"/>
    <property type="project" value="TreeGrafter"/>
</dbReference>
<dbReference type="GO" id="GO:0019786">
    <property type="term" value="F:protein-phosphatidylethanolamide deconjugating activity"/>
    <property type="evidence" value="ECO:0007669"/>
    <property type="project" value="InterPro"/>
</dbReference>
<comment type="similarity">
    <text evidence="2 11">Belongs to the peptidase C54 family.</text>
</comment>
<evidence type="ECO:0000313" key="14">
    <source>
        <dbReference type="Proteomes" id="UP000288716"/>
    </source>
</evidence>
<accession>A0A443SQB0</accession>
<evidence type="ECO:0000256" key="3">
    <source>
        <dbReference type="ARBA" id="ARBA00022448"/>
    </source>
</evidence>
<evidence type="ECO:0000256" key="11">
    <source>
        <dbReference type="RuleBase" id="RU363115"/>
    </source>
</evidence>
<dbReference type="EC" id="3.4.22.-" evidence="11"/>
<dbReference type="PANTHER" id="PTHR22624">
    <property type="entry name" value="CYSTEINE PROTEASE ATG4"/>
    <property type="match status" value="1"/>
</dbReference>
<dbReference type="Pfam" id="PF03416">
    <property type="entry name" value="Peptidase_C54"/>
    <property type="match status" value="1"/>
</dbReference>
<proteinExistence type="inferred from homology"/>
<protein>
    <recommendedName>
        <fullName evidence="11">Cysteine protease</fullName>
        <ecNumber evidence="11">3.4.22.-</ecNumber>
    </recommendedName>
</protein>
<dbReference type="InterPro" id="IPR005078">
    <property type="entry name" value="Peptidase_C54"/>
</dbReference>
<keyword evidence="4 11" id="KW-0963">Cytoplasm</keyword>
<dbReference type="GO" id="GO:0016485">
    <property type="term" value="P:protein processing"/>
    <property type="evidence" value="ECO:0007669"/>
    <property type="project" value="TreeGrafter"/>
</dbReference>
<dbReference type="STRING" id="299467.A0A443SQB0"/>
<dbReference type="Proteomes" id="UP000288716">
    <property type="component" value="Unassembled WGS sequence"/>
</dbReference>
<dbReference type="VEuPathDB" id="VectorBase:LDEU002386"/>
<name>A0A443SQB0_9ACAR</name>
<evidence type="ECO:0000256" key="7">
    <source>
        <dbReference type="ARBA" id="ARBA00022807"/>
    </source>
</evidence>
<comment type="caution">
    <text evidence="13">The sequence shown here is derived from an EMBL/GenBank/DDBJ whole genome shotgun (WGS) entry which is preliminary data.</text>
</comment>
<comment type="subcellular location">
    <subcellularLocation>
        <location evidence="1 11">Cytoplasm</location>
    </subcellularLocation>
</comment>
<evidence type="ECO:0000256" key="10">
    <source>
        <dbReference type="ARBA" id="ARBA00029362"/>
    </source>
</evidence>
<comment type="catalytic activity">
    <reaction evidence="10">
        <text>[protein]-C-terminal L-amino acid-glycyl-phosphatidylethanolamide + H2O = [protein]-C-terminal L-amino acid-glycine + a 1,2-diacyl-sn-glycero-3-phosphoethanolamine</text>
        <dbReference type="Rhea" id="RHEA:67548"/>
        <dbReference type="Rhea" id="RHEA-COMP:17323"/>
        <dbReference type="Rhea" id="RHEA-COMP:17324"/>
        <dbReference type="ChEBI" id="CHEBI:15377"/>
        <dbReference type="ChEBI" id="CHEBI:64612"/>
        <dbReference type="ChEBI" id="CHEBI:172940"/>
        <dbReference type="ChEBI" id="CHEBI:172941"/>
    </reaction>
    <physiologicalReaction direction="left-to-right" evidence="10">
        <dbReference type="Rhea" id="RHEA:67549"/>
    </physiologicalReaction>
</comment>
<organism evidence="13 14">
    <name type="scientific">Leptotrombidium deliense</name>
    <dbReference type="NCBI Taxonomy" id="299467"/>
    <lineage>
        <taxon>Eukaryota</taxon>
        <taxon>Metazoa</taxon>
        <taxon>Ecdysozoa</taxon>
        <taxon>Arthropoda</taxon>
        <taxon>Chelicerata</taxon>
        <taxon>Arachnida</taxon>
        <taxon>Acari</taxon>
        <taxon>Acariformes</taxon>
        <taxon>Trombidiformes</taxon>
        <taxon>Prostigmata</taxon>
        <taxon>Anystina</taxon>
        <taxon>Parasitengona</taxon>
        <taxon>Trombiculoidea</taxon>
        <taxon>Trombiculidae</taxon>
        <taxon>Leptotrombidium</taxon>
    </lineage>
</organism>
<reference evidence="13 14" key="1">
    <citation type="journal article" date="2018" name="Gigascience">
        <title>Genomes of trombidid mites reveal novel predicted allergens and laterally-transferred genes associated with secondary metabolism.</title>
        <authorList>
            <person name="Dong X."/>
            <person name="Chaisiri K."/>
            <person name="Xia D."/>
            <person name="Armstrong S.D."/>
            <person name="Fang Y."/>
            <person name="Donnelly M.J."/>
            <person name="Kadowaki T."/>
            <person name="McGarry J.W."/>
            <person name="Darby A.C."/>
            <person name="Makepeace B.L."/>
        </authorList>
    </citation>
    <scope>NUCLEOTIDE SEQUENCE [LARGE SCALE GENOMIC DNA]</scope>
    <source>
        <strain evidence="13">UoL-UT</strain>
    </source>
</reference>
<feature type="domain" description="Peptidase C54 catalytic" evidence="12">
    <location>
        <begin position="21"/>
        <end position="285"/>
    </location>
</feature>
<evidence type="ECO:0000313" key="13">
    <source>
        <dbReference type="EMBL" id="RWS29655.1"/>
    </source>
</evidence>
<dbReference type="GO" id="GO:0000423">
    <property type="term" value="P:mitophagy"/>
    <property type="evidence" value="ECO:0007669"/>
    <property type="project" value="TreeGrafter"/>
</dbReference>
<dbReference type="AlphaFoldDB" id="A0A443SQB0"/>
<evidence type="ECO:0000256" key="1">
    <source>
        <dbReference type="ARBA" id="ARBA00004496"/>
    </source>
</evidence>
<keyword evidence="6 11" id="KW-0378">Hydrolase</keyword>
<sequence>MRFKVRIWFLGENYNSDKQIEEFYSDVRSRLWMTYRKDFEPIHGIAPTTDKGWGCMLRCGQMVLAQTLISKHLGRDWRWSRNCDDKVYQSILKMFHDNINSFYSIHRMAQMGAVDGIPVRSHFTPNDVAQILKDLSIDDRWNNLHIHVALDNIVCVKDIKDIFSNKESNDKSDDKKSVLLFIPLRIGLSKADPVYFQSLKCTFEMKQSVGIIGGRPHRGLYFVGYTDNQLLYFDPHKTQQTVNLSKFDDVSYHQEKLYQMNINHIDPSIALCFHFESNISFDDWCCSVSKNFVVNQKQPLFELSETGVHRQTVQELAAEKQILDYDYI</sequence>
<dbReference type="EMBL" id="NCKV01000816">
    <property type="protein sequence ID" value="RWS29655.1"/>
    <property type="molecule type" value="Genomic_DNA"/>
</dbReference>
<dbReference type="InterPro" id="IPR038765">
    <property type="entry name" value="Papain-like_cys_pep_sf"/>
</dbReference>
<dbReference type="GO" id="GO:0004197">
    <property type="term" value="F:cysteine-type endopeptidase activity"/>
    <property type="evidence" value="ECO:0007669"/>
    <property type="project" value="TreeGrafter"/>
</dbReference>
<dbReference type="GO" id="GO:0005737">
    <property type="term" value="C:cytoplasm"/>
    <property type="evidence" value="ECO:0007669"/>
    <property type="project" value="UniProtKB-SubCell"/>
</dbReference>
<dbReference type="GO" id="GO:0034727">
    <property type="term" value="P:piecemeal microautophagy of the nucleus"/>
    <property type="evidence" value="ECO:0007669"/>
    <property type="project" value="TreeGrafter"/>
</dbReference>
<evidence type="ECO:0000256" key="8">
    <source>
        <dbReference type="ARBA" id="ARBA00022927"/>
    </source>
</evidence>
<gene>
    <name evidence="13" type="ORF">B4U80_05538</name>
</gene>
<keyword evidence="5 11" id="KW-0645">Protease</keyword>
<keyword evidence="9 11" id="KW-0072">Autophagy</keyword>
<keyword evidence="3" id="KW-0813">Transport</keyword>
<dbReference type="OrthoDB" id="2960936at2759"/>
<dbReference type="InterPro" id="IPR046792">
    <property type="entry name" value="Peptidase_C54_cat"/>
</dbReference>
<evidence type="ECO:0000259" key="12">
    <source>
        <dbReference type="Pfam" id="PF03416"/>
    </source>
</evidence>
<dbReference type="GO" id="GO:0000045">
    <property type="term" value="P:autophagosome assembly"/>
    <property type="evidence" value="ECO:0007669"/>
    <property type="project" value="TreeGrafter"/>
</dbReference>
<evidence type="ECO:0000256" key="2">
    <source>
        <dbReference type="ARBA" id="ARBA00010958"/>
    </source>
</evidence>